<dbReference type="Proteomes" id="UP001430953">
    <property type="component" value="Unassembled WGS sequence"/>
</dbReference>
<protein>
    <submittedName>
        <fullName evidence="2">Uncharacterized protein</fullName>
    </submittedName>
</protein>
<comment type="caution">
    <text evidence="2">The sequence shown here is derived from an EMBL/GenBank/DDBJ whole genome shotgun (WGS) entry which is preliminary data.</text>
</comment>
<reference evidence="2 3" key="1">
    <citation type="submission" date="2023-03" db="EMBL/GenBank/DDBJ databases">
        <title>High recombination rates correlate with genetic variation in Cardiocondyla obscurior ants.</title>
        <authorList>
            <person name="Errbii M."/>
        </authorList>
    </citation>
    <scope>NUCLEOTIDE SEQUENCE [LARGE SCALE GENOMIC DNA]</scope>
    <source>
        <strain evidence="2">Alpha-2009</strain>
        <tissue evidence="2">Whole body</tissue>
    </source>
</reference>
<evidence type="ECO:0000313" key="2">
    <source>
        <dbReference type="EMBL" id="KAL0102951.1"/>
    </source>
</evidence>
<proteinExistence type="predicted"/>
<keyword evidence="3" id="KW-1185">Reference proteome</keyword>
<dbReference type="AlphaFoldDB" id="A0AAW2EGW3"/>
<evidence type="ECO:0000313" key="3">
    <source>
        <dbReference type="Proteomes" id="UP001430953"/>
    </source>
</evidence>
<keyword evidence="1" id="KW-0812">Transmembrane</keyword>
<feature type="transmembrane region" description="Helical" evidence="1">
    <location>
        <begin position="56"/>
        <end position="78"/>
    </location>
</feature>
<keyword evidence="1" id="KW-0472">Membrane</keyword>
<accession>A0AAW2EGW3</accession>
<dbReference type="EMBL" id="JADYXP020000022">
    <property type="protein sequence ID" value="KAL0102951.1"/>
    <property type="molecule type" value="Genomic_DNA"/>
</dbReference>
<organism evidence="2 3">
    <name type="scientific">Cardiocondyla obscurior</name>
    <dbReference type="NCBI Taxonomy" id="286306"/>
    <lineage>
        <taxon>Eukaryota</taxon>
        <taxon>Metazoa</taxon>
        <taxon>Ecdysozoa</taxon>
        <taxon>Arthropoda</taxon>
        <taxon>Hexapoda</taxon>
        <taxon>Insecta</taxon>
        <taxon>Pterygota</taxon>
        <taxon>Neoptera</taxon>
        <taxon>Endopterygota</taxon>
        <taxon>Hymenoptera</taxon>
        <taxon>Apocrita</taxon>
        <taxon>Aculeata</taxon>
        <taxon>Formicoidea</taxon>
        <taxon>Formicidae</taxon>
        <taxon>Myrmicinae</taxon>
        <taxon>Cardiocondyla</taxon>
    </lineage>
</organism>
<sequence>MQIRIITRECALSLHLPGQAEIGSVQMKNERERGLKQFLVIVRNTVHLRPPLEKSLLLSLLLLLLLLLLLVLLLLLFLKERNTGGFIVNRPVRLVVHVRIIEIREFRLERLHKQKSVTNMTK</sequence>
<gene>
    <name evidence="2" type="ORF">PUN28_018334</name>
</gene>
<evidence type="ECO:0000256" key="1">
    <source>
        <dbReference type="SAM" id="Phobius"/>
    </source>
</evidence>
<keyword evidence="1" id="KW-1133">Transmembrane helix</keyword>
<name>A0AAW2EGW3_9HYME</name>